<sequence>MNLCPSPSVFSSLVDSMGIESKEDGDIDEGLHGNSYTKAEKLDTARRLWDEMKIADFKPNFGLYTSIIESRAKSGKLDIAMSIFRDMEKAGFLPTPSTCSSLLPLDN</sequence>
<dbReference type="EMBL" id="RCHU02000008">
    <property type="protein sequence ID" value="KAL3581778.1"/>
    <property type="molecule type" value="Genomic_DNA"/>
</dbReference>
<protein>
    <submittedName>
        <fullName evidence="1">Uncharacterized protein</fullName>
    </submittedName>
</protein>
<keyword evidence="2" id="KW-1185">Reference proteome</keyword>
<proteinExistence type="predicted"/>
<dbReference type="Proteomes" id="UP000309997">
    <property type="component" value="Unassembled WGS sequence"/>
</dbReference>
<comment type="caution">
    <text evidence="1">The sequence shown here is derived from an EMBL/GenBank/DDBJ whole genome shotgun (WGS) entry which is preliminary data.</text>
</comment>
<reference evidence="1 2" key="1">
    <citation type="journal article" date="2024" name="Plant Biotechnol. J.">
        <title>Genome and CRISPR/Cas9 system of a widespread forest tree (Populus alba) in the world.</title>
        <authorList>
            <person name="Liu Y.J."/>
            <person name="Jiang P.F."/>
            <person name="Han X.M."/>
            <person name="Li X.Y."/>
            <person name="Wang H.M."/>
            <person name="Wang Y.J."/>
            <person name="Wang X.X."/>
            <person name="Zeng Q.Y."/>
        </authorList>
    </citation>
    <scope>NUCLEOTIDE SEQUENCE [LARGE SCALE GENOMIC DNA]</scope>
    <source>
        <strain evidence="2">cv. PAL-ZL1</strain>
    </source>
</reference>
<name>A0ACC4BV55_POPAL</name>
<evidence type="ECO:0000313" key="1">
    <source>
        <dbReference type="EMBL" id="KAL3581778.1"/>
    </source>
</evidence>
<evidence type="ECO:0000313" key="2">
    <source>
        <dbReference type="Proteomes" id="UP000309997"/>
    </source>
</evidence>
<gene>
    <name evidence="1" type="ORF">D5086_016110</name>
</gene>
<accession>A0ACC4BV55</accession>
<organism evidence="1 2">
    <name type="scientific">Populus alba</name>
    <name type="common">White poplar</name>
    <dbReference type="NCBI Taxonomy" id="43335"/>
    <lineage>
        <taxon>Eukaryota</taxon>
        <taxon>Viridiplantae</taxon>
        <taxon>Streptophyta</taxon>
        <taxon>Embryophyta</taxon>
        <taxon>Tracheophyta</taxon>
        <taxon>Spermatophyta</taxon>
        <taxon>Magnoliopsida</taxon>
        <taxon>eudicotyledons</taxon>
        <taxon>Gunneridae</taxon>
        <taxon>Pentapetalae</taxon>
        <taxon>rosids</taxon>
        <taxon>fabids</taxon>
        <taxon>Malpighiales</taxon>
        <taxon>Salicaceae</taxon>
        <taxon>Saliceae</taxon>
        <taxon>Populus</taxon>
    </lineage>
</organism>